<dbReference type="SMART" id="SM00448">
    <property type="entry name" value="REC"/>
    <property type="match status" value="1"/>
</dbReference>
<evidence type="ECO:0000259" key="8">
    <source>
        <dbReference type="PROSITE" id="PS50109"/>
    </source>
</evidence>
<dbReference type="PANTHER" id="PTHR45339:SF1">
    <property type="entry name" value="HYBRID SIGNAL TRANSDUCTION HISTIDINE KINASE J"/>
    <property type="match status" value="1"/>
</dbReference>
<dbReference type="Gene3D" id="3.40.50.2300">
    <property type="match status" value="1"/>
</dbReference>
<proteinExistence type="predicted"/>
<dbReference type="PROSITE" id="PS50109">
    <property type="entry name" value="HIS_KIN"/>
    <property type="match status" value="1"/>
</dbReference>
<protein>
    <recommendedName>
        <fullName evidence="2">histidine kinase</fullName>
        <ecNumber evidence="2">2.7.13.3</ecNumber>
    </recommendedName>
</protein>
<organism evidence="10 11">
    <name type="scientific">Oleispira antarctica</name>
    <dbReference type="NCBI Taxonomy" id="188908"/>
    <lineage>
        <taxon>Bacteria</taxon>
        <taxon>Pseudomonadati</taxon>
        <taxon>Pseudomonadota</taxon>
        <taxon>Gammaproteobacteria</taxon>
        <taxon>Oceanospirillales</taxon>
        <taxon>Oceanospirillaceae</taxon>
        <taxon>Oleispira</taxon>
    </lineage>
</organism>
<dbReference type="Gene3D" id="6.10.340.10">
    <property type="match status" value="1"/>
</dbReference>
<dbReference type="InterPro" id="IPR003661">
    <property type="entry name" value="HisK_dim/P_dom"/>
</dbReference>
<dbReference type="InterPro" id="IPR011006">
    <property type="entry name" value="CheY-like_superfamily"/>
</dbReference>
<dbReference type="PANTHER" id="PTHR45339">
    <property type="entry name" value="HYBRID SIGNAL TRANSDUCTION HISTIDINE KINASE J"/>
    <property type="match status" value="1"/>
</dbReference>
<dbReference type="EC" id="2.7.13.3" evidence="2"/>
<feature type="domain" description="Histidine kinase" evidence="8">
    <location>
        <begin position="294"/>
        <end position="504"/>
    </location>
</feature>
<feature type="domain" description="Response regulatory" evidence="9">
    <location>
        <begin position="625"/>
        <end position="741"/>
    </location>
</feature>
<keyword evidence="4" id="KW-0902">Two-component regulatory system</keyword>
<dbReference type="AlphaFoldDB" id="A0A1Y5HPJ7"/>
<comment type="catalytic activity">
    <reaction evidence="1">
        <text>ATP + protein L-histidine = ADP + protein N-phospho-L-histidine.</text>
        <dbReference type="EC" id="2.7.13.3"/>
    </reaction>
</comment>
<evidence type="ECO:0000256" key="3">
    <source>
        <dbReference type="ARBA" id="ARBA00022553"/>
    </source>
</evidence>
<dbReference type="InterPro" id="IPR005467">
    <property type="entry name" value="His_kinase_dom"/>
</dbReference>
<keyword evidence="7" id="KW-0812">Transmembrane</keyword>
<evidence type="ECO:0000256" key="7">
    <source>
        <dbReference type="SAM" id="Phobius"/>
    </source>
</evidence>
<evidence type="ECO:0000256" key="4">
    <source>
        <dbReference type="ARBA" id="ARBA00023012"/>
    </source>
</evidence>
<feature type="coiled-coil region" evidence="6">
    <location>
        <begin position="235"/>
        <end position="287"/>
    </location>
</feature>
<evidence type="ECO:0000313" key="10">
    <source>
        <dbReference type="EMBL" id="OUS38447.1"/>
    </source>
</evidence>
<sequence length="743" mass="83468">MLNKLRTNLAFKVALYSVLTAAALGFLISSYQIWSNLEQREQRNSGFINSLISTTMPSISLATYNFNAQLKQQLIDGLATHPSILNASIFDTKGGEIGISVMPPPCMASNISALLHGVNQQFEYPINYQGTYLGKLVLELNQCQQSKLFFADIKKTLIFGLIYSIGIALFIYFLFYRLVSLPVSQLASRLQELDPSAIELSSIRHINSPREDEIGVLANRFSALLHTTHDHISRLKAAELTINDYSSNLEALVNKRTEAISGINHELKNVNSELKRAQKNSEQFNLSQIQLLKNLSYELRLPLTSTIHTLHSLQDNSTIAQHSLLEGSISQNKRILSLLNELELISQLKSPLNNHKASPFSIQDLIKEIENKVSQNGNTPFQTDVRYESDLADSHIGNRQEIEQLIFNLSANILNNTPEQRLNIVISETEQGILFHFSAPGLRLAESLFEQMVLPFTNTYTSNPITSMGLAYSRDLTELLDGNIHISVNSQNENELNLQLPLLNGIKALESLRTNLPTGGVRLSFSQNILEQQTKNLLEQWQVSYTLSDGISTEPVLLITDNDAIADNKDIGFIIGIGTQFAKKYKINGINLLSLKQLDDSGLYNSMIAASSQIRSEQIPQKMTRILLVEDNIINRMLSQRFLRNLNAEVDMVEDGKEAVSITSRNQYDLIFMDCQMPIMDGFQATRLIRRTQLNQKTPIIALTGLESEGERHACLQSGMNDFISKPFTQEQLQDALRQWLPQ</sequence>
<dbReference type="InterPro" id="IPR036097">
    <property type="entry name" value="HisK_dim/P_sf"/>
</dbReference>
<keyword evidence="7" id="KW-0472">Membrane</keyword>
<dbReference type="GO" id="GO:0000155">
    <property type="term" value="F:phosphorelay sensor kinase activity"/>
    <property type="evidence" value="ECO:0007669"/>
    <property type="project" value="InterPro"/>
</dbReference>
<evidence type="ECO:0000256" key="1">
    <source>
        <dbReference type="ARBA" id="ARBA00000085"/>
    </source>
</evidence>
<evidence type="ECO:0000256" key="2">
    <source>
        <dbReference type="ARBA" id="ARBA00012438"/>
    </source>
</evidence>
<reference evidence="11" key="1">
    <citation type="journal article" date="2017" name="Proc. Natl. Acad. Sci. U.S.A.">
        <title>Simulation of Deepwater Horizon oil plume reveals substrate specialization within a complex community of hydrocarbon degraders.</title>
        <authorList>
            <person name="Hu P."/>
            <person name="Dubinsky E.A."/>
            <person name="Probst A.J."/>
            <person name="Wang J."/>
            <person name="Sieber C.M.K."/>
            <person name="Tom L.M."/>
            <person name="Gardinali P."/>
            <person name="Banfield J.F."/>
            <person name="Atlas R.M."/>
            <person name="Andersen G.L."/>
        </authorList>
    </citation>
    <scope>NUCLEOTIDE SEQUENCE [LARGE SCALE GENOMIC DNA]</scope>
</reference>
<evidence type="ECO:0000313" key="11">
    <source>
        <dbReference type="Proteomes" id="UP000227088"/>
    </source>
</evidence>
<keyword evidence="3 5" id="KW-0597">Phosphoprotein</keyword>
<dbReference type="Gene3D" id="1.10.287.130">
    <property type="match status" value="1"/>
</dbReference>
<accession>A0A1Y5HPJ7</accession>
<dbReference type="InterPro" id="IPR001789">
    <property type="entry name" value="Sig_transdc_resp-reg_receiver"/>
</dbReference>
<dbReference type="SMART" id="SM00388">
    <property type="entry name" value="HisKA"/>
    <property type="match status" value="1"/>
</dbReference>
<dbReference type="SUPFAM" id="SSF52172">
    <property type="entry name" value="CheY-like"/>
    <property type="match status" value="1"/>
</dbReference>
<dbReference type="CDD" id="cd17546">
    <property type="entry name" value="REC_hyHK_CKI1_RcsC-like"/>
    <property type="match status" value="1"/>
</dbReference>
<dbReference type="Proteomes" id="UP000227088">
    <property type="component" value="Unassembled WGS sequence"/>
</dbReference>
<dbReference type="Gene3D" id="3.30.565.10">
    <property type="entry name" value="Histidine kinase-like ATPase, C-terminal domain"/>
    <property type="match status" value="1"/>
</dbReference>
<dbReference type="Pfam" id="PF00072">
    <property type="entry name" value="Response_reg"/>
    <property type="match status" value="1"/>
</dbReference>
<dbReference type="PROSITE" id="PS50110">
    <property type="entry name" value="RESPONSE_REGULATORY"/>
    <property type="match status" value="1"/>
</dbReference>
<feature type="modified residue" description="4-aspartylphosphate" evidence="5">
    <location>
        <position position="674"/>
    </location>
</feature>
<feature type="transmembrane region" description="Helical" evidence="7">
    <location>
        <begin position="157"/>
        <end position="179"/>
    </location>
</feature>
<evidence type="ECO:0000256" key="5">
    <source>
        <dbReference type="PROSITE-ProRule" id="PRU00169"/>
    </source>
</evidence>
<comment type="caution">
    <text evidence="10">The sequence shown here is derived from an EMBL/GenBank/DDBJ whole genome shotgun (WGS) entry which is preliminary data.</text>
</comment>
<evidence type="ECO:0000256" key="6">
    <source>
        <dbReference type="SAM" id="Coils"/>
    </source>
</evidence>
<name>A0A1Y5HPJ7_OLEAN</name>
<keyword evidence="7" id="KW-1133">Transmembrane helix</keyword>
<dbReference type="EMBL" id="MABE01000606">
    <property type="protein sequence ID" value="OUS38447.1"/>
    <property type="molecule type" value="Genomic_DNA"/>
</dbReference>
<evidence type="ECO:0000259" key="9">
    <source>
        <dbReference type="PROSITE" id="PS50110"/>
    </source>
</evidence>
<keyword evidence="6" id="KW-0175">Coiled coil</keyword>
<dbReference type="InterPro" id="IPR036890">
    <property type="entry name" value="HATPase_C_sf"/>
</dbReference>
<gene>
    <name evidence="10" type="ORF">A9R00_10440</name>
</gene>
<dbReference type="SUPFAM" id="SSF55874">
    <property type="entry name" value="ATPase domain of HSP90 chaperone/DNA topoisomerase II/histidine kinase"/>
    <property type="match status" value="1"/>
</dbReference>
<dbReference type="SUPFAM" id="SSF47384">
    <property type="entry name" value="Homodimeric domain of signal transducing histidine kinase"/>
    <property type="match status" value="1"/>
</dbReference>
<feature type="transmembrane region" description="Helical" evidence="7">
    <location>
        <begin position="13"/>
        <end position="34"/>
    </location>
</feature>